<feature type="region of interest" description="Disordered" evidence="1">
    <location>
        <begin position="1"/>
        <end position="64"/>
    </location>
</feature>
<reference evidence="3" key="1">
    <citation type="submission" date="2016-06" db="EMBL/GenBank/DDBJ databases">
        <authorList>
            <person name="Varghese N."/>
            <person name="Submissions Spin"/>
        </authorList>
    </citation>
    <scope>NUCLEOTIDE SEQUENCE [LARGE SCALE GENOMIC DNA]</scope>
    <source>
        <strain evidence="3">DSM 43909</strain>
    </source>
</reference>
<gene>
    <name evidence="2" type="ORF">GA0074695_6287</name>
</gene>
<keyword evidence="3" id="KW-1185">Reference proteome</keyword>
<feature type="compositionally biased region" description="Basic and acidic residues" evidence="1">
    <location>
        <begin position="27"/>
        <end position="64"/>
    </location>
</feature>
<organism evidence="2 3">
    <name type="scientific">Micromonospora viridifaciens</name>
    <dbReference type="NCBI Taxonomy" id="1881"/>
    <lineage>
        <taxon>Bacteria</taxon>
        <taxon>Bacillati</taxon>
        <taxon>Actinomycetota</taxon>
        <taxon>Actinomycetes</taxon>
        <taxon>Micromonosporales</taxon>
        <taxon>Micromonosporaceae</taxon>
        <taxon>Micromonospora</taxon>
    </lineage>
</organism>
<evidence type="ECO:0008006" key="4">
    <source>
        <dbReference type="Google" id="ProtNLM"/>
    </source>
</evidence>
<accession>A0A1C4ZXQ8</accession>
<protein>
    <recommendedName>
        <fullName evidence="4">CsbD-like</fullName>
    </recommendedName>
</protein>
<dbReference type="OrthoDB" id="3399754at2"/>
<dbReference type="RefSeq" id="WP_089009460.1">
    <property type="nucleotide sequence ID" value="NZ_LT607411.1"/>
</dbReference>
<evidence type="ECO:0000256" key="1">
    <source>
        <dbReference type="SAM" id="MobiDB-lite"/>
    </source>
</evidence>
<feature type="compositionally biased region" description="Basic and acidic residues" evidence="1">
    <location>
        <begin position="1"/>
        <end position="12"/>
    </location>
</feature>
<name>A0A1C4ZXQ8_MICVI</name>
<proteinExistence type="predicted"/>
<sequence>MSFTERAKDKIENLAGPARARMGDMTQNERSEAERVTRRDEIRGKQPGEHVQEDARDAREDFTR</sequence>
<dbReference type="Proteomes" id="UP000198242">
    <property type="component" value="Chromosome I"/>
</dbReference>
<evidence type="ECO:0000313" key="2">
    <source>
        <dbReference type="EMBL" id="SCF37641.1"/>
    </source>
</evidence>
<dbReference type="AlphaFoldDB" id="A0A1C4ZXQ8"/>
<evidence type="ECO:0000313" key="3">
    <source>
        <dbReference type="Proteomes" id="UP000198242"/>
    </source>
</evidence>
<dbReference type="EMBL" id="LT607411">
    <property type="protein sequence ID" value="SCF37641.1"/>
    <property type="molecule type" value="Genomic_DNA"/>
</dbReference>